<comment type="caution">
    <text evidence="2">The sequence shown here is derived from an EMBL/GenBank/DDBJ whole genome shotgun (WGS) entry which is preliminary data.</text>
</comment>
<dbReference type="InterPro" id="IPR016181">
    <property type="entry name" value="Acyl_CoA_acyltransferase"/>
</dbReference>
<dbReference type="Pfam" id="PF14542">
    <property type="entry name" value="Acetyltransf_CG"/>
    <property type="match status" value="1"/>
</dbReference>
<dbReference type="EMBL" id="QJTF01000016">
    <property type="protein sequence ID" value="PYE87076.1"/>
    <property type="molecule type" value="Genomic_DNA"/>
</dbReference>
<accession>A0A318SYV4</accession>
<dbReference type="Proteomes" id="UP000247454">
    <property type="component" value="Unassembled WGS sequence"/>
</dbReference>
<dbReference type="CDD" id="cd04301">
    <property type="entry name" value="NAT_SF"/>
    <property type="match status" value="1"/>
</dbReference>
<dbReference type="Gene3D" id="3.40.630.30">
    <property type="match status" value="1"/>
</dbReference>
<dbReference type="PROSITE" id="PS51729">
    <property type="entry name" value="GNAT_YJDJ"/>
    <property type="match status" value="1"/>
</dbReference>
<name>A0A318SYV4_9HYPH</name>
<evidence type="ECO:0000313" key="2">
    <source>
        <dbReference type="EMBL" id="PYE87076.1"/>
    </source>
</evidence>
<dbReference type="RefSeq" id="WP_110752923.1">
    <property type="nucleotide sequence ID" value="NZ_QJTF01000016.1"/>
</dbReference>
<protein>
    <recommendedName>
        <fullName evidence="1">N-acetyltransferase domain-containing protein</fullName>
    </recommendedName>
</protein>
<sequence>MTIRKEETGSGGRYVAEIGGHRAEMTFSRVNPGLIIVDHTGVPDALRGQGVGVALTHHAVEDARRGGWKIVPLCPFVRAQAQRHPDWNDVIQER</sequence>
<dbReference type="PANTHER" id="PTHR31435:SF10">
    <property type="entry name" value="BSR4717 PROTEIN"/>
    <property type="match status" value="1"/>
</dbReference>
<dbReference type="SUPFAM" id="SSF55729">
    <property type="entry name" value="Acyl-CoA N-acyltransferases (Nat)"/>
    <property type="match status" value="1"/>
</dbReference>
<feature type="domain" description="N-acetyltransferase" evidence="1">
    <location>
        <begin position="6"/>
        <end position="92"/>
    </location>
</feature>
<organism evidence="2 3">
    <name type="scientific">Phyllobacterium leguminum</name>
    <dbReference type="NCBI Taxonomy" id="314237"/>
    <lineage>
        <taxon>Bacteria</taxon>
        <taxon>Pseudomonadati</taxon>
        <taxon>Pseudomonadota</taxon>
        <taxon>Alphaproteobacteria</taxon>
        <taxon>Hyphomicrobiales</taxon>
        <taxon>Phyllobacteriaceae</taxon>
        <taxon>Phyllobacterium</taxon>
    </lineage>
</organism>
<reference evidence="2 3" key="1">
    <citation type="submission" date="2018-06" db="EMBL/GenBank/DDBJ databases">
        <title>Genomic Encyclopedia of Type Strains, Phase III (KMG-III): the genomes of soil and plant-associated and newly described type strains.</title>
        <authorList>
            <person name="Whitman W."/>
        </authorList>
    </citation>
    <scope>NUCLEOTIDE SEQUENCE [LARGE SCALE GENOMIC DNA]</scope>
    <source>
        <strain evidence="2 3">ORS 1419</strain>
    </source>
</reference>
<evidence type="ECO:0000259" key="1">
    <source>
        <dbReference type="PROSITE" id="PS51729"/>
    </source>
</evidence>
<keyword evidence="3" id="KW-1185">Reference proteome</keyword>
<dbReference type="InterPro" id="IPR045057">
    <property type="entry name" value="Gcn5-rel_NAT"/>
</dbReference>
<dbReference type="AlphaFoldDB" id="A0A318SYV4"/>
<gene>
    <name evidence="2" type="ORF">C7477_11635</name>
</gene>
<proteinExistence type="predicted"/>
<dbReference type="PANTHER" id="PTHR31435">
    <property type="entry name" value="PROTEIN NATD1"/>
    <property type="match status" value="1"/>
</dbReference>
<dbReference type="InterPro" id="IPR031165">
    <property type="entry name" value="GNAT_YJDJ"/>
</dbReference>
<dbReference type="OrthoDB" id="9800945at2"/>
<evidence type="ECO:0000313" key="3">
    <source>
        <dbReference type="Proteomes" id="UP000247454"/>
    </source>
</evidence>